<sequence>MEHPAFDVSRARRAPRRTARRLHSLSDETLIDEARRGERESYGELWRRHSKAAHVAARSFRHLDEPDDLVAEAFANIYQALTTGSGPTTAFRPYLYVTIRNLASRRLRDTPVDGDVDLDALPAADADSAEALLERGITATAFRSLPERWQTVLWYTEVEGLSPRQAGELMGLVPNAVSALSFRARAALREAWVQGHIDTARVTGSHREVLSKLGGWSLGTLSQRDERLVGEHLQSCTRCRLVAEELDDVSRRLAVILLPLVLGGAAALAFRQQLARGAAVAAAPRAQLSVATFTSLGARRVALVGGAAVVVVGAALVISLSSAAPQRVRATGDAAASGSSSAAGPSRGAGSADPGAGSTAPAAPLAPGDPAVFLPAPPASVVDTRRPPSTTAVPALPSPGVTSKAQPVTPPGQPTRPVTPPTAPPTTPTQPGTAPSPVVTSGAVVLTRLDSTTVTGTAPAGTVISVSRDGAAAGSVAVTAQGTWTWFADGLAEGRRLSRSPAPGADPRPPLLRPWSSRATARRRRPRPSRAVGARTRRRR</sequence>
<feature type="transmembrane region" description="Helical" evidence="7">
    <location>
        <begin position="301"/>
        <end position="320"/>
    </location>
</feature>
<evidence type="ECO:0000256" key="4">
    <source>
        <dbReference type="ARBA" id="ARBA00023125"/>
    </source>
</evidence>
<accession>A0ABN6Y193</accession>
<dbReference type="InterPro" id="IPR013324">
    <property type="entry name" value="RNA_pol_sigma_r3/r4-like"/>
</dbReference>
<dbReference type="RefSeq" id="WP_286346493.1">
    <property type="nucleotide sequence ID" value="NZ_AP027732.1"/>
</dbReference>
<dbReference type="PANTHER" id="PTHR43133:SF8">
    <property type="entry name" value="RNA POLYMERASE SIGMA FACTOR HI_1459-RELATED"/>
    <property type="match status" value="1"/>
</dbReference>
<evidence type="ECO:0000256" key="1">
    <source>
        <dbReference type="ARBA" id="ARBA00010641"/>
    </source>
</evidence>
<keyword evidence="10" id="KW-1185">Reference proteome</keyword>
<name>A0ABN6Y193_9MICO</name>
<dbReference type="Gene3D" id="1.10.10.1320">
    <property type="entry name" value="Anti-sigma factor, zinc-finger domain"/>
    <property type="match status" value="1"/>
</dbReference>
<feature type="compositionally biased region" description="Low complexity" evidence="6">
    <location>
        <begin position="334"/>
        <end position="371"/>
    </location>
</feature>
<dbReference type="SUPFAM" id="SSF88946">
    <property type="entry name" value="Sigma2 domain of RNA polymerase sigma factors"/>
    <property type="match status" value="1"/>
</dbReference>
<dbReference type="NCBIfam" id="TIGR02937">
    <property type="entry name" value="sigma70-ECF"/>
    <property type="match status" value="1"/>
</dbReference>
<keyword evidence="4" id="KW-0238">DNA-binding</keyword>
<keyword evidence="5" id="KW-0804">Transcription</keyword>
<keyword evidence="7" id="KW-1133">Transmembrane helix</keyword>
<keyword evidence="2" id="KW-0805">Transcription regulation</keyword>
<evidence type="ECO:0000256" key="5">
    <source>
        <dbReference type="ARBA" id="ARBA00023163"/>
    </source>
</evidence>
<keyword evidence="3" id="KW-0731">Sigma factor</keyword>
<evidence type="ECO:0000256" key="3">
    <source>
        <dbReference type="ARBA" id="ARBA00023082"/>
    </source>
</evidence>
<dbReference type="InterPro" id="IPR014284">
    <property type="entry name" value="RNA_pol_sigma-70_dom"/>
</dbReference>
<dbReference type="Proteomes" id="UP001321486">
    <property type="component" value="Chromosome"/>
</dbReference>
<dbReference type="InterPro" id="IPR039425">
    <property type="entry name" value="RNA_pol_sigma-70-like"/>
</dbReference>
<dbReference type="Pfam" id="PF04542">
    <property type="entry name" value="Sigma70_r2"/>
    <property type="match status" value="1"/>
</dbReference>
<evidence type="ECO:0000256" key="2">
    <source>
        <dbReference type="ARBA" id="ARBA00023015"/>
    </source>
</evidence>
<gene>
    <name evidence="9" type="ORF">GCM10025867_20140</name>
</gene>
<dbReference type="InterPro" id="IPR036388">
    <property type="entry name" value="WH-like_DNA-bd_sf"/>
</dbReference>
<proteinExistence type="inferred from homology"/>
<evidence type="ECO:0000313" key="10">
    <source>
        <dbReference type="Proteomes" id="UP001321486"/>
    </source>
</evidence>
<dbReference type="EMBL" id="AP027732">
    <property type="protein sequence ID" value="BDZ49773.1"/>
    <property type="molecule type" value="Genomic_DNA"/>
</dbReference>
<dbReference type="SUPFAM" id="SSF88659">
    <property type="entry name" value="Sigma3 and sigma4 domains of RNA polymerase sigma factors"/>
    <property type="match status" value="1"/>
</dbReference>
<organism evidence="9 10">
    <name type="scientific">Frondihabitans sucicola</name>
    <dbReference type="NCBI Taxonomy" id="1268041"/>
    <lineage>
        <taxon>Bacteria</taxon>
        <taxon>Bacillati</taxon>
        <taxon>Actinomycetota</taxon>
        <taxon>Actinomycetes</taxon>
        <taxon>Micrococcales</taxon>
        <taxon>Microbacteriaceae</taxon>
        <taxon>Frondihabitans</taxon>
    </lineage>
</organism>
<dbReference type="InterPro" id="IPR041916">
    <property type="entry name" value="Anti_sigma_zinc_sf"/>
</dbReference>
<evidence type="ECO:0000313" key="9">
    <source>
        <dbReference type="EMBL" id="BDZ49773.1"/>
    </source>
</evidence>
<protein>
    <recommendedName>
        <fullName evidence="8">RNA polymerase sigma-70 region 2 domain-containing protein</fullName>
    </recommendedName>
</protein>
<keyword evidence="7" id="KW-0812">Transmembrane</keyword>
<evidence type="ECO:0000259" key="8">
    <source>
        <dbReference type="Pfam" id="PF04542"/>
    </source>
</evidence>
<dbReference type="Gene3D" id="1.10.1740.10">
    <property type="match status" value="1"/>
</dbReference>
<dbReference type="InterPro" id="IPR013325">
    <property type="entry name" value="RNA_pol_sigma_r2"/>
</dbReference>
<feature type="region of interest" description="Disordered" evidence="6">
    <location>
        <begin position="496"/>
        <end position="540"/>
    </location>
</feature>
<dbReference type="PANTHER" id="PTHR43133">
    <property type="entry name" value="RNA POLYMERASE ECF-TYPE SIGMA FACTO"/>
    <property type="match status" value="1"/>
</dbReference>
<keyword evidence="7" id="KW-0472">Membrane</keyword>
<evidence type="ECO:0000256" key="6">
    <source>
        <dbReference type="SAM" id="MobiDB-lite"/>
    </source>
</evidence>
<dbReference type="Gene3D" id="1.10.10.10">
    <property type="entry name" value="Winged helix-like DNA-binding domain superfamily/Winged helix DNA-binding domain"/>
    <property type="match status" value="1"/>
</dbReference>
<reference evidence="10" key="1">
    <citation type="journal article" date="2019" name="Int. J. Syst. Evol. Microbiol.">
        <title>The Global Catalogue of Microorganisms (GCM) 10K type strain sequencing project: providing services to taxonomists for standard genome sequencing and annotation.</title>
        <authorList>
            <consortium name="The Broad Institute Genomics Platform"/>
            <consortium name="The Broad Institute Genome Sequencing Center for Infectious Disease"/>
            <person name="Wu L."/>
            <person name="Ma J."/>
        </authorList>
    </citation>
    <scope>NUCLEOTIDE SEQUENCE [LARGE SCALE GENOMIC DNA]</scope>
    <source>
        <strain evidence="10">NBRC 108728</strain>
    </source>
</reference>
<feature type="compositionally biased region" description="Pro residues" evidence="6">
    <location>
        <begin position="408"/>
        <end position="428"/>
    </location>
</feature>
<comment type="similarity">
    <text evidence="1">Belongs to the sigma-70 factor family. ECF subfamily.</text>
</comment>
<evidence type="ECO:0000256" key="7">
    <source>
        <dbReference type="SAM" id="Phobius"/>
    </source>
</evidence>
<feature type="domain" description="RNA polymerase sigma-70 region 2" evidence="8">
    <location>
        <begin position="50"/>
        <end position="109"/>
    </location>
</feature>
<dbReference type="InterPro" id="IPR007627">
    <property type="entry name" value="RNA_pol_sigma70_r2"/>
</dbReference>
<feature type="region of interest" description="Disordered" evidence="6">
    <location>
        <begin position="334"/>
        <end position="438"/>
    </location>
</feature>